<keyword evidence="2" id="KW-0732">Signal</keyword>
<feature type="transmembrane region" description="Helical" evidence="1">
    <location>
        <begin position="66"/>
        <end position="88"/>
    </location>
</feature>
<dbReference type="InterPro" id="IPR031383">
    <property type="entry name" value="Ycf90"/>
</dbReference>
<keyword evidence="1" id="KW-1133">Transmembrane helix</keyword>
<dbReference type="Pfam" id="PF17088">
    <property type="entry name" value="YCF90"/>
    <property type="match status" value="1"/>
</dbReference>
<sequence>MQILLKLFLFLIDINQETPLDFFGLEKTDINLESTIQQASVSNEITVNSLKSVFQNIIDHSKTGGLGLVDIENIIFFITFIRFVILAIKYNLKTSFYISGISLFASLLWYFHIRDMGMWYEDILLSNRLTTRMAEDMGIVSLEDSDIVISAADDVNAPQILKDNPFLEQDTLDFLKTSISLASEKNGHRIDPISMLISAIPENSRTEISKLYYLIFSNILPNGWDYIDQQLTDLLPLVSYLVIVRLNKKYCPYLIRWHWTFIFVNSFVEIEFVKLTFRLWTFQNFVLIPQGRLVESTEVELVYLTIITLHYLFNWFGLLHAMCGQYFYIPFIVENTEIHIGKRPLNSIYSGGYTAWQNENVKKIQRIGKVKFPRLWWGWFGRANQNIDEQNFRKKQQKLIRKKGFKNFIKKFKKWILRN</sequence>
<feature type="chain" id="PRO_5016173959" evidence="2">
    <location>
        <begin position="20"/>
        <end position="419"/>
    </location>
</feature>
<geneLocation type="chloroplast" evidence="3"/>
<organism evidence="3">
    <name type="scientific">Acanthoceras zachariasii</name>
    <dbReference type="NCBI Taxonomy" id="451788"/>
    <lineage>
        <taxon>Eukaryota</taxon>
        <taxon>Sar</taxon>
        <taxon>Stramenopiles</taxon>
        <taxon>Ochrophyta</taxon>
        <taxon>Bacillariophyta</taxon>
        <taxon>Coscinodiscophyceae</taxon>
        <taxon>Chaetocerotophycidae</taxon>
        <taxon>Chaetocerotales</taxon>
        <taxon>Acanthocerataceae</taxon>
        <taxon>Acanthoceras</taxon>
    </lineage>
</organism>
<evidence type="ECO:0000256" key="2">
    <source>
        <dbReference type="SAM" id="SignalP"/>
    </source>
</evidence>
<feature type="transmembrane region" description="Helical" evidence="1">
    <location>
        <begin position="94"/>
        <end position="111"/>
    </location>
</feature>
<gene>
    <name evidence="3" type="primary">ycf90</name>
</gene>
<proteinExistence type="predicted"/>
<keyword evidence="1" id="KW-0812">Transmembrane</keyword>
<dbReference type="AlphaFoldDB" id="A0A2U9NTH9"/>
<reference evidence="3" key="1">
    <citation type="journal article" date="2018" name="Adv. Bot. Res.">
        <title>Evolution of the Plastid Genomes in Diatoms.</title>
        <authorList>
            <person name="Yu M."/>
            <person name="Ashworth M.P."/>
            <person name="Hajrah N.H."/>
            <person name="Khiyami M.A."/>
            <person name="Sabir M.J."/>
            <person name="Alhebshi A.M."/>
            <person name="Al-Malki A.L."/>
            <person name="Sabir J.S.M."/>
            <person name="Theriot E.C."/>
            <person name="Jansen R.K."/>
        </authorList>
    </citation>
    <scope>NUCLEOTIDE SEQUENCE</scope>
</reference>
<protein>
    <submittedName>
        <fullName evidence="3">Uncharacterized protein</fullName>
    </submittedName>
</protein>
<dbReference type="EMBL" id="MG755808">
    <property type="protein sequence ID" value="AWT40434.1"/>
    <property type="molecule type" value="Genomic_DNA"/>
</dbReference>
<dbReference type="GeneID" id="36960387"/>
<evidence type="ECO:0000313" key="3">
    <source>
        <dbReference type="EMBL" id="AWT40434.1"/>
    </source>
</evidence>
<keyword evidence="3" id="KW-0150">Chloroplast</keyword>
<keyword evidence="3" id="KW-0934">Plastid</keyword>
<accession>A0A2U9NTH9</accession>
<dbReference type="RefSeq" id="YP_009497721.1">
    <property type="nucleotide sequence ID" value="NC_038009.1"/>
</dbReference>
<keyword evidence="1" id="KW-0472">Membrane</keyword>
<name>A0A2U9NTH9_9STRA</name>
<feature type="signal peptide" evidence="2">
    <location>
        <begin position="1"/>
        <end position="19"/>
    </location>
</feature>
<evidence type="ECO:0000256" key="1">
    <source>
        <dbReference type="SAM" id="Phobius"/>
    </source>
</evidence>